<feature type="region of interest" description="N-terminal hotdog fold" evidence="4">
    <location>
        <begin position="1426"/>
        <end position="1548"/>
    </location>
</feature>
<feature type="region of interest" description="Disordered" evidence="5">
    <location>
        <begin position="901"/>
        <end position="924"/>
    </location>
</feature>
<dbReference type="Pfam" id="PF14765">
    <property type="entry name" value="PS-DH"/>
    <property type="match status" value="1"/>
</dbReference>
<dbReference type="InterPro" id="IPR042104">
    <property type="entry name" value="PKS_dehydratase_sf"/>
</dbReference>
<dbReference type="SUPFAM" id="SSF51735">
    <property type="entry name" value="NAD(P)-binding Rossmann-fold domains"/>
    <property type="match status" value="1"/>
</dbReference>
<dbReference type="InterPro" id="IPR020841">
    <property type="entry name" value="PKS_Beta-ketoAc_synthase_dom"/>
</dbReference>
<evidence type="ECO:0000256" key="3">
    <source>
        <dbReference type="ARBA" id="ARBA00022679"/>
    </source>
</evidence>
<dbReference type="InterPro" id="IPR014031">
    <property type="entry name" value="Ketoacyl_synth_C"/>
</dbReference>
<feature type="domain" description="Carrier" evidence="6">
    <location>
        <begin position="927"/>
        <end position="1003"/>
    </location>
</feature>
<dbReference type="InterPro" id="IPR057326">
    <property type="entry name" value="KR_dom"/>
</dbReference>
<dbReference type="InterPro" id="IPR013968">
    <property type="entry name" value="PKS_KR"/>
</dbReference>
<dbReference type="InterPro" id="IPR049552">
    <property type="entry name" value="PKS_DH_N"/>
</dbReference>
<dbReference type="GO" id="GO:0005737">
    <property type="term" value="C:cytoplasm"/>
    <property type="evidence" value="ECO:0007669"/>
    <property type="project" value="TreeGrafter"/>
</dbReference>
<dbReference type="GO" id="GO:0004312">
    <property type="term" value="F:fatty acid synthase activity"/>
    <property type="evidence" value="ECO:0007669"/>
    <property type="project" value="TreeGrafter"/>
</dbReference>
<feature type="active site" description="Proton donor; for dehydratase activity" evidence="4">
    <location>
        <position position="1621"/>
    </location>
</feature>
<evidence type="ECO:0000259" key="8">
    <source>
        <dbReference type="PROSITE" id="PS52019"/>
    </source>
</evidence>
<dbReference type="EMBL" id="SAUN01000001">
    <property type="protein sequence ID" value="RVX39779.1"/>
    <property type="molecule type" value="Genomic_DNA"/>
</dbReference>
<keyword evidence="2" id="KW-0597">Phosphoprotein</keyword>
<evidence type="ECO:0000256" key="1">
    <source>
        <dbReference type="ARBA" id="ARBA00022450"/>
    </source>
</evidence>
<feature type="region of interest" description="C-terminal hotdog fold" evidence="4">
    <location>
        <begin position="1559"/>
        <end position="1701"/>
    </location>
</feature>
<dbReference type="OrthoDB" id="4537517at2"/>
<dbReference type="GO" id="GO:0071770">
    <property type="term" value="P:DIM/DIP cell wall layer assembly"/>
    <property type="evidence" value="ECO:0007669"/>
    <property type="project" value="TreeGrafter"/>
</dbReference>
<dbReference type="PROSITE" id="PS52019">
    <property type="entry name" value="PKS_MFAS_DH"/>
    <property type="match status" value="1"/>
</dbReference>
<evidence type="ECO:0000256" key="2">
    <source>
        <dbReference type="ARBA" id="ARBA00022553"/>
    </source>
</evidence>
<dbReference type="SUPFAM" id="SSF52151">
    <property type="entry name" value="FabD/lysophospholipase-like"/>
    <property type="match status" value="1"/>
</dbReference>
<dbReference type="PANTHER" id="PTHR43775:SF37">
    <property type="entry name" value="SI:DKEY-61P9.11"/>
    <property type="match status" value="1"/>
</dbReference>
<protein>
    <submittedName>
        <fullName evidence="9">Enediyne polyketide synthase</fullName>
    </submittedName>
</protein>
<dbReference type="InterPro" id="IPR049900">
    <property type="entry name" value="PKS_mFAS_DH"/>
</dbReference>
<dbReference type="PANTHER" id="PTHR43775">
    <property type="entry name" value="FATTY ACID SYNTHASE"/>
    <property type="match status" value="1"/>
</dbReference>
<dbReference type="Pfam" id="PF08659">
    <property type="entry name" value="KR"/>
    <property type="match status" value="1"/>
</dbReference>
<dbReference type="InterPro" id="IPR001227">
    <property type="entry name" value="Ac_transferase_dom_sf"/>
</dbReference>
<evidence type="ECO:0000259" key="6">
    <source>
        <dbReference type="PROSITE" id="PS50075"/>
    </source>
</evidence>
<dbReference type="InterPro" id="IPR009081">
    <property type="entry name" value="PP-bd_ACP"/>
</dbReference>
<dbReference type="RefSeq" id="WP_127932249.1">
    <property type="nucleotide sequence ID" value="NZ_SAUN01000001.1"/>
</dbReference>
<dbReference type="Pfam" id="PF21089">
    <property type="entry name" value="PKS_DH_N"/>
    <property type="match status" value="1"/>
</dbReference>
<evidence type="ECO:0000256" key="4">
    <source>
        <dbReference type="PROSITE-ProRule" id="PRU01363"/>
    </source>
</evidence>
<dbReference type="SUPFAM" id="SSF55048">
    <property type="entry name" value="Probable ACP-binding domain of malonyl-CoA ACP transacylase"/>
    <property type="match status" value="1"/>
</dbReference>
<reference evidence="9 10" key="1">
    <citation type="submission" date="2019-01" db="EMBL/GenBank/DDBJ databases">
        <title>Sequencing the genomes of 1000 actinobacteria strains.</title>
        <authorList>
            <person name="Klenk H.-P."/>
        </authorList>
    </citation>
    <scope>NUCLEOTIDE SEQUENCE [LARGE SCALE GENOMIC DNA]</scope>
    <source>
        <strain evidence="9 10">DSM 43925</strain>
    </source>
</reference>
<dbReference type="Gene3D" id="3.40.50.720">
    <property type="entry name" value="NAD(P)-binding Rossmann-like Domain"/>
    <property type="match status" value="1"/>
</dbReference>
<dbReference type="InterPro" id="IPR014030">
    <property type="entry name" value="Ketoacyl_synth_N"/>
</dbReference>
<feature type="domain" description="PKS/mFAS DH" evidence="8">
    <location>
        <begin position="1426"/>
        <end position="1701"/>
    </location>
</feature>
<gene>
    <name evidence="9" type="ORF">EDD27_2152</name>
</gene>
<dbReference type="SMART" id="SM00826">
    <property type="entry name" value="PKS_DH"/>
    <property type="match status" value="1"/>
</dbReference>
<dbReference type="SMART" id="SM00827">
    <property type="entry name" value="PKS_AT"/>
    <property type="match status" value="1"/>
</dbReference>
<dbReference type="InterPro" id="IPR049551">
    <property type="entry name" value="PKS_DH_C"/>
</dbReference>
<name>A0A438M1U4_9ACTN</name>
<evidence type="ECO:0000313" key="9">
    <source>
        <dbReference type="EMBL" id="RVX39779.1"/>
    </source>
</evidence>
<dbReference type="SMART" id="SM00825">
    <property type="entry name" value="PKS_KS"/>
    <property type="match status" value="1"/>
</dbReference>
<dbReference type="Pfam" id="PF02801">
    <property type="entry name" value="Ketoacyl-synt_C"/>
    <property type="match status" value="1"/>
</dbReference>
<organism evidence="9 10">
    <name type="scientific">Nonomuraea polychroma</name>
    <dbReference type="NCBI Taxonomy" id="46176"/>
    <lineage>
        <taxon>Bacteria</taxon>
        <taxon>Bacillati</taxon>
        <taxon>Actinomycetota</taxon>
        <taxon>Actinomycetes</taxon>
        <taxon>Streptosporangiales</taxon>
        <taxon>Streptosporangiaceae</taxon>
        <taxon>Nonomuraea</taxon>
    </lineage>
</organism>
<dbReference type="Pfam" id="PF00698">
    <property type="entry name" value="Acyl_transf_1"/>
    <property type="match status" value="1"/>
</dbReference>
<dbReference type="InterPro" id="IPR016036">
    <property type="entry name" value="Malonyl_transacylase_ACP-bd"/>
</dbReference>
<dbReference type="Pfam" id="PF00109">
    <property type="entry name" value="ketoacyl-synt"/>
    <property type="match status" value="1"/>
</dbReference>
<sequence>MTDAIAIVGMGCRYPDASDPGQLWENVLACRRSFRPIPRERLNLEDYAPDGGDADSTYVRFAGVLEGWQFDRARFRIPGSAHRVTDTTHWLALDVAADALAAAGYPDARGLDRDRVAVVLGNSMNGEFSRAVGLRVRWPYVRRVLQGALAEEGWTDEQRAGFLAAAEQAFKAPFPEPNDESLAGALANTMAGRVCNHFDLHGGGYTVDGACASSLLAVTTACSTLLAGEADFVLAGGVDISLDPFELVGFARTGALATSDMRIYDASPTGFWPGEGCGMVALMRWEDAMAAGRTPLALIRGWGVSSDGRGGISRPEKNGQLLALWRAYTRAGWGPETISLFEGHGTGTAIGDEVELSALIEAHRCLRRDQAAALGSIKANIGHTKAAAGVAGLLKATLALQRQVIPPTTGCREPHQLLRRDGAPLRIVSDAEPWPEAPLRAAVSAMGFGGINTHVVLESEARRRRNGLSAAERKTATRPLSHEAFVVGGDTVRELAGAVARVAETAGGMAFAQHVDLAAELAATAAERSGRFRMGIVARDPDQLARRAVQALSMLDDLEGNAEGIPLMAPGIVAAHGRAATIGLLFTGQGAPPTTSAGALGKVLPEVESVFTSDWTLTADTAVAQPSIVRASLAGLKWLAKLGVRAEAAVGHSLGEITALHWAGALSETDLLDLVTRRGRLMSELGTPGSGMVSIAASAASVAEFIDDTSLTIAADNGVAQVVAGPLPDIEKVLERAARAGVTAQRLRVSHAFHTQEMKAVEHPLSEHLSRMAIRPVERRVYSTISGRLLTPAHDLRRLLTLQVTSPVHFGRAVTALAAECDLLVEVGPGQGLASMAAAQTSVPAVALGVGSASAEGLCLAGAALYAAGAISDLRPFFAERFHRPFDLDRAPEFLSNPCERAAEPAPRSERPSPGEADHVGEADRVDDVPAMVRALVADALELPSDAIADDDRLLSDLHLNSLRVAQLSLQAVTAAGRAMPIEPLIMSDVSVADLARAIEALPAGGDGDEAAASLPGLADWHRILLPTAEPVTLPEQAETYAWQVVGAGPLLHGLASLLPVPSAERSAMLIFLPEDPTDSDVDVMVSSVRAAVAEGMPLTVVDHGDTASGLLATIRQEYPGQVARWIGVADCHSPGALLRVLRSSGEETPEILLDSAGRPCVPAYRPIAHAGDHSTLPLTAADVVLVTGGGKGIGFETALALGRASAARIALLGRSRPDSDEELRANLAKLTEAGITFVYERADVTDAASTHRAIDVISRTLGTITAVVHSSGVNRPQRFADLDAAAFADHSAPKHHGLRNVIAALDRDALRVVISYGSVIGRFGLGGEAHYALANGRLREYMRILRRELPQCQVCDVDWTVWSGAGMGERFDVLDSLMRAGVVPLPSAKGTDLLLELLTVRPDTSSVVVTGRLPQLTCAYTAAEHRYVQTAPFFVPGIELVAEAELSAEADPYLADHRIDGLRVLPAVCMLEAMAQSAHVLTGSRPMGIADARFDRAILVPDEGTRTIRLCALVREDGDIDVAVRSDESGYAVDHASARILMSEPPETVKVPEQRLSLPSHDGRGLYGGLFFHGPLFQRLRGYQHLEATGCTAVLASGPDFPFGPGLPTKLMLGDPARNDASIHVLQACVPQRRLLPVGCAAFIVQTTRSTDGELVLSAVEREHSGADYLYDVTLRERSGRPVLSWTGLRLRDVGPLDPAGGRPDLLLAPYLERGAAALIPDSPVRVEVTPSGADRASARQNGRGRSHLDGLAMAVHGRGVVACDWEWADGDPEALRGLIAWTAQAREIARLTGEPEAHVLTRLWTVRECLSKTGRTGQASLTVAGAYEQGWVLMRAGKSHVASAIVDIGGESRPAAVAVLVEGES</sequence>
<dbReference type="GO" id="GO:0006633">
    <property type="term" value="P:fatty acid biosynthetic process"/>
    <property type="evidence" value="ECO:0007669"/>
    <property type="project" value="TreeGrafter"/>
</dbReference>
<dbReference type="InterPro" id="IPR036291">
    <property type="entry name" value="NAD(P)-bd_dom_sf"/>
</dbReference>
<proteinExistence type="predicted"/>
<dbReference type="InterPro" id="IPR016035">
    <property type="entry name" value="Acyl_Trfase/lysoPLipase"/>
</dbReference>
<dbReference type="Gene3D" id="3.40.47.10">
    <property type="match status" value="1"/>
</dbReference>
<evidence type="ECO:0000313" key="10">
    <source>
        <dbReference type="Proteomes" id="UP000284824"/>
    </source>
</evidence>
<dbReference type="Gene3D" id="1.10.1200.10">
    <property type="entry name" value="ACP-like"/>
    <property type="match status" value="1"/>
</dbReference>
<feature type="domain" description="Ketosynthase family 3 (KS3)" evidence="7">
    <location>
        <begin position="2"/>
        <end position="459"/>
    </location>
</feature>
<dbReference type="SUPFAM" id="SSF47336">
    <property type="entry name" value="ACP-like"/>
    <property type="match status" value="1"/>
</dbReference>
<dbReference type="Gene3D" id="3.40.366.10">
    <property type="entry name" value="Malonyl-Coenzyme A Acyl Carrier Protein, domain 2"/>
    <property type="match status" value="1"/>
</dbReference>
<dbReference type="Proteomes" id="UP000284824">
    <property type="component" value="Unassembled WGS sequence"/>
</dbReference>
<dbReference type="SUPFAM" id="SSF53901">
    <property type="entry name" value="Thiolase-like"/>
    <property type="match status" value="1"/>
</dbReference>
<dbReference type="InterPro" id="IPR050091">
    <property type="entry name" value="PKS_NRPS_Biosynth_Enz"/>
</dbReference>
<evidence type="ECO:0000256" key="5">
    <source>
        <dbReference type="SAM" id="MobiDB-lite"/>
    </source>
</evidence>
<keyword evidence="10" id="KW-1185">Reference proteome</keyword>
<dbReference type="InterPro" id="IPR014043">
    <property type="entry name" value="Acyl_transferase_dom"/>
</dbReference>
<feature type="active site" description="Proton acceptor; for dehydratase activity" evidence="4">
    <location>
        <position position="1458"/>
    </location>
</feature>
<keyword evidence="1" id="KW-0596">Phosphopantetheine</keyword>
<dbReference type="PROSITE" id="PS50075">
    <property type="entry name" value="CARRIER"/>
    <property type="match status" value="1"/>
</dbReference>
<keyword evidence="3" id="KW-0808">Transferase</keyword>
<comment type="caution">
    <text evidence="9">The sequence shown here is derived from an EMBL/GenBank/DDBJ whole genome shotgun (WGS) entry which is preliminary data.</text>
</comment>
<dbReference type="Gene3D" id="3.10.129.110">
    <property type="entry name" value="Polyketide synthase dehydratase"/>
    <property type="match status" value="1"/>
</dbReference>
<dbReference type="InterPro" id="IPR020807">
    <property type="entry name" value="PKS_DH"/>
</dbReference>
<dbReference type="InterPro" id="IPR036736">
    <property type="entry name" value="ACP-like_sf"/>
</dbReference>
<dbReference type="GO" id="GO:0005886">
    <property type="term" value="C:plasma membrane"/>
    <property type="evidence" value="ECO:0007669"/>
    <property type="project" value="TreeGrafter"/>
</dbReference>
<dbReference type="PROSITE" id="PS52004">
    <property type="entry name" value="KS3_2"/>
    <property type="match status" value="1"/>
</dbReference>
<dbReference type="CDD" id="cd00833">
    <property type="entry name" value="PKS"/>
    <property type="match status" value="1"/>
</dbReference>
<evidence type="ECO:0000259" key="7">
    <source>
        <dbReference type="PROSITE" id="PS52004"/>
    </source>
</evidence>
<accession>A0A438M1U4</accession>
<dbReference type="SMART" id="SM00822">
    <property type="entry name" value="PKS_KR"/>
    <property type="match status" value="1"/>
</dbReference>
<dbReference type="InterPro" id="IPR016039">
    <property type="entry name" value="Thiolase-like"/>
</dbReference>